<feature type="transmembrane region" description="Helical" evidence="1">
    <location>
        <begin position="12"/>
        <end position="36"/>
    </location>
</feature>
<reference evidence="3" key="1">
    <citation type="journal article" date="2019" name="Int. J. Syst. Evol. Microbiol.">
        <title>The Global Catalogue of Microorganisms (GCM) 10K type strain sequencing project: providing services to taxonomists for standard genome sequencing and annotation.</title>
        <authorList>
            <consortium name="The Broad Institute Genomics Platform"/>
            <consortium name="The Broad Institute Genome Sequencing Center for Infectious Disease"/>
            <person name="Wu L."/>
            <person name="Ma J."/>
        </authorList>
    </citation>
    <scope>NUCLEOTIDE SEQUENCE [LARGE SCALE GENOMIC DNA]</scope>
    <source>
        <strain evidence="3">CGMCC 1.12237</strain>
    </source>
</reference>
<organism evidence="2 3">
    <name type="scientific">Lederbergia graminis</name>
    <dbReference type="NCBI Taxonomy" id="735518"/>
    <lineage>
        <taxon>Bacteria</taxon>
        <taxon>Bacillati</taxon>
        <taxon>Bacillota</taxon>
        <taxon>Bacilli</taxon>
        <taxon>Bacillales</taxon>
        <taxon>Bacillaceae</taxon>
        <taxon>Lederbergia</taxon>
    </lineage>
</organism>
<dbReference type="EMBL" id="JBHSMC010000011">
    <property type="protein sequence ID" value="MFC5464789.1"/>
    <property type="molecule type" value="Genomic_DNA"/>
</dbReference>
<feature type="transmembrane region" description="Helical" evidence="1">
    <location>
        <begin position="203"/>
        <end position="221"/>
    </location>
</feature>
<evidence type="ECO:0000313" key="3">
    <source>
        <dbReference type="Proteomes" id="UP001596147"/>
    </source>
</evidence>
<dbReference type="RefSeq" id="WP_382350142.1">
    <property type="nucleotide sequence ID" value="NZ_JBHSMC010000011.1"/>
</dbReference>
<proteinExistence type="predicted"/>
<gene>
    <name evidence="2" type="ORF">ACFPM4_08485</name>
</gene>
<feature type="transmembrane region" description="Helical" evidence="1">
    <location>
        <begin position="99"/>
        <end position="118"/>
    </location>
</feature>
<keyword evidence="1" id="KW-0472">Membrane</keyword>
<protein>
    <submittedName>
        <fullName evidence="2">Uncharacterized protein</fullName>
    </submittedName>
</protein>
<accession>A0ABW0LG63</accession>
<name>A0ABW0LG63_9BACI</name>
<feature type="transmembrane region" description="Helical" evidence="1">
    <location>
        <begin position="174"/>
        <end position="191"/>
    </location>
</feature>
<evidence type="ECO:0000313" key="2">
    <source>
        <dbReference type="EMBL" id="MFC5464789.1"/>
    </source>
</evidence>
<keyword evidence="1" id="KW-0812">Transmembrane</keyword>
<feature type="transmembrane region" description="Helical" evidence="1">
    <location>
        <begin position="138"/>
        <end position="162"/>
    </location>
</feature>
<dbReference type="Proteomes" id="UP001596147">
    <property type="component" value="Unassembled WGS sequence"/>
</dbReference>
<feature type="transmembrane region" description="Helical" evidence="1">
    <location>
        <begin position="56"/>
        <end position="78"/>
    </location>
</feature>
<evidence type="ECO:0000256" key="1">
    <source>
        <dbReference type="SAM" id="Phobius"/>
    </source>
</evidence>
<keyword evidence="3" id="KW-1185">Reference proteome</keyword>
<sequence length="235" mass="26234">MRRMNDISRRQRIAGGSAIVSAILLVIIMIVTQSFAMKNIAGEDVYEITVHSLATYPVLNWILILAGVFAIILLFSLVEAVDERLRAKKQKLTTNMARFGYIHLFTYALYMLLPVAVLHDLANGDKVISEALEVIRTVMELGLVLSALSGFFLSLWLIQLGYYTLKTKAFSKPLGYFTIVISIIVLFSSGYESLYGRGTGLGIIASILTFLGAFVIWKVWIGVELLRKNKMESET</sequence>
<keyword evidence="1" id="KW-1133">Transmembrane helix</keyword>
<comment type="caution">
    <text evidence="2">The sequence shown here is derived from an EMBL/GenBank/DDBJ whole genome shotgun (WGS) entry which is preliminary data.</text>
</comment>